<name>A0AAP0JXN3_9MAGN</name>
<reference evidence="1 2" key="1">
    <citation type="submission" date="2024-01" db="EMBL/GenBank/DDBJ databases">
        <title>Genome assemblies of Stephania.</title>
        <authorList>
            <person name="Yang L."/>
        </authorList>
    </citation>
    <scope>NUCLEOTIDE SEQUENCE [LARGE SCALE GENOMIC DNA]</scope>
    <source>
        <strain evidence="1">YNDBR</strain>
        <tissue evidence="1">Leaf</tissue>
    </source>
</reference>
<sequence>MRTLHFNTHTLCSSPPSLSSNYTFSRSLLRPLRHHNPTFSRTLKIRAISTIPESESAEAVSTEVEPPAIDLAFVHSVLLPDGTPDVQIRTACGGQKLRDIMLNSNLELYGPYL</sequence>
<gene>
    <name evidence="1" type="ORF">Syun_011507</name>
</gene>
<proteinExistence type="predicted"/>
<accession>A0AAP0JXN3</accession>
<dbReference type="AlphaFoldDB" id="A0AAP0JXN3"/>
<comment type="caution">
    <text evidence="1">The sequence shown here is derived from an EMBL/GenBank/DDBJ whole genome shotgun (WGS) entry which is preliminary data.</text>
</comment>
<protein>
    <submittedName>
        <fullName evidence="1">Uncharacterized protein</fullName>
    </submittedName>
</protein>
<organism evidence="1 2">
    <name type="scientific">Stephania yunnanensis</name>
    <dbReference type="NCBI Taxonomy" id="152371"/>
    <lineage>
        <taxon>Eukaryota</taxon>
        <taxon>Viridiplantae</taxon>
        <taxon>Streptophyta</taxon>
        <taxon>Embryophyta</taxon>
        <taxon>Tracheophyta</taxon>
        <taxon>Spermatophyta</taxon>
        <taxon>Magnoliopsida</taxon>
        <taxon>Ranunculales</taxon>
        <taxon>Menispermaceae</taxon>
        <taxon>Menispermoideae</taxon>
        <taxon>Cissampelideae</taxon>
        <taxon>Stephania</taxon>
    </lineage>
</organism>
<evidence type="ECO:0000313" key="1">
    <source>
        <dbReference type="EMBL" id="KAK9142107.1"/>
    </source>
</evidence>
<keyword evidence="2" id="KW-1185">Reference proteome</keyword>
<evidence type="ECO:0000313" key="2">
    <source>
        <dbReference type="Proteomes" id="UP001420932"/>
    </source>
</evidence>
<dbReference type="EMBL" id="JBBNAF010000005">
    <property type="protein sequence ID" value="KAK9142107.1"/>
    <property type="molecule type" value="Genomic_DNA"/>
</dbReference>
<dbReference type="Proteomes" id="UP001420932">
    <property type="component" value="Unassembled WGS sequence"/>
</dbReference>